<evidence type="ECO:0000313" key="2">
    <source>
        <dbReference type="EMBL" id="KAK2956558.1"/>
    </source>
</evidence>
<dbReference type="InterPro" id="IPR036322">
    <property type="entry name" value="WD40_repeat_dom_sf"/>
</dbReference>
<protein>
    <submittedName>
        <fullName evidence="2">Uncharacterized protein</fullName>
    </submittedName>
</protein>
<evidence type="ECO:0000256" key="1">
    <source>
        <dbReference type="SAM" id="MobiDB-lite"/>
    </source>
</evidence>
<keyword evidence="3" id="KW-1185">Reference proteome</keyword>
<reference evidence="2 3" key="1">
    <citation type="journal article" date="2022" name="bioRxiv">
        <title>Genomics of Preaxostyla Flagellates Illuminates Evolutionary Transitions and the Path Towards Mitochondrial Loss.</title>
        <authorList>
            <person name="Novak L.V.F."/>
            <person name="Treitli S.C."/>
            <person name="Pyrih J."/>
            <person name="Halakuc P."/>
            <person name="Pipaliya S.V."/>
            <person name="Vacek V."/>
            <person name="Brzon O."/>
            <person name="Soukal P."/>
            <person name="Eme L."/>
            <person name="Dacks J.B."/>
            <person name="Karnkowska A."/>
            <person name="Elias M."/>
            <person name="Hampl V."/>
        </authorList>
    </citation>
    <scope>NUCLEOTIDE SEQUENCE [LARGE SCALE GENOMIC DNA]</scope>
    <source>
        <strain evidence="2">NAU3</strain>
        <tissue evidence="2">Gut</tissue>
    </source>
</reference>
<evidence type="ECO:0000313" key="3">
    <source>
        <dbReference type="Proteomes" id="UP001281761"/>
    </source>
</evidence>
<dbReference type="EMBL" id="JARBJD010000054">
    <property type="protein sequence ID" value="KAK2956558.1"/>
    <property type="molecule type" value="Genomic_DNA"/>
</dbReference>
<name>A0ABQ9XYK6_9EUKA</name>
<dbReference type="InterPro" id="IPR015943">
    <property type="entry name" value="WD40/YVTN_repeat-like_dom_sf"/>
</dbReference>
<organism evidence="2 3">
    <name type="scientific">Blattamonas nauphoetae</name>
    <dbReference type="NCBI Taxonomy" id="2049346"/>
    <lineage>
        <taxon>Eukaryota</taxon>
        <taxon>Metamonada</taxon>
        <taxon>Preaxostyla</taxon>
        <taxon>Oxymonadida</taxon>
        <taxon>Blattamonas</taxon>
    </lineage>
</organism>
<gene>
    <name evidence="2" type="ORF">BLNAU_8398</name>
</gene>
<accession>A0ABQ9XYK6</accession>
<feature type="region of interest" description="Disordered" evidence="1">
    <location>
        <begin position="337"/>
        <end position="360"/>
    </location>
</feature>
<comment type="caution">
    <text evidence="2">The sequence shown here is derived from an EMBL/GenBank/DDBJ whole genome shotgun (WGS) entry which is preliminary data.</text>
</comment>
<sequence length="1403" mass="152738">MGLSVLEISACRDRPTELTFDSVLTLPMFMSLGNLFSLAFAQISPNNEDDVLVSQAVSSSSADNHPQQFSLPCQVISTLKQIRVSAGGVAERVVIIPSLAPLFVNPEHFPQIKIQQMEYWQEKCNKLERIVISSMRGMTFALSFHENGQFLSCACEDRVHRLFFVQPVPTNDPPQSTLDRTQNTIIYSECPSNPEFSPKYSATLVSTSSDHAGRVWDSTLAITPTMVLSFSVSQDGKLRVWKTPRIDDTHFSETTTLLCENQAHFPKHAWRVSVSRIPKTTLDGILAETRDGNELESIQCVTGGNDGSVCLHRFITAVPRVASTFYGTISTTEIHPEKTLAQSDDLSPNTTKDSQPTSNALLKPVRRTSVGKTDEYMIKSCGVCFAGEGMFCGTKDGGILFRSVPPFSSQHHRNANKQLVLGWGNTSSVSPISAFPDQQPSAVNSTQSGQWMLVRSSANTETNTVGISGFGFSSRTKETRLDVAKTEWQFAFVGLTNGTLEVLGLPPSKEQSLSKNETEKESREGWCLIGSISLQNGTIERIGVAMEERMENGWTCVLYSFERAGKNQRGKINVVRATINTSLPSPHLSIHRLCSCLAPSSSVIIASSLYSLPSQPPVLFGGDLAGTLTAFVLPRTLLQDLSPNHPFEQIEPTLVIPNLHNGHSIVVVDQLPLHSPSSSDIRRLTPTIFTAATNGTICEIAVHVNEYPSNTSVSLALLPLYIASVEDKLTQPALLFVDDTNQLRVVGWKHKTMIVTGISTERIEPFEISKIRSITISLKPTQSSKTLPSISHLSLACGESIIRNSFTTDRPPSSDVVVESGGASVTSDSVLADIAVGCGTNEMERTLVHLFVSRGSVEMLHVGVGYSKATKEEMNQNRVVLLPPNHGTETHSCVVLGGDGGKQQEERRLVNVSGGEDGRIVFTQLSLRPSLSTRREQTFQSLSYQTRQSSSLFILTPSPTSVQLDRIMFAVHIHPSSIHSVSTIALPHQTHISLFTSRMARTPDVHSSHSLVLACGSADLISLWMVDTSFQKSPQSPFITPLLLSFSTITRREWKHTDQGASLVDRSLAVQFRLLSSSLLLFNSLILCAIGSSEGIVFLGSISLHGESEVSEKDGKMEETIRHIHVFDCIDITKENQTQLNHPPSSESHQNCAASGAILCVELVICGIGNNQKVFAVFGGTAGNVFVVDVTDSIRKEEQRTTRPISTEQQKETVEHVRMGNKTKRPFTASKLCFDEPTTQTTRFCGVISNAHDCGVNCISIVHSTQTHLENEKLILGTGGDDGCVGLLVISITPDSLVLDTQYRSMGHASGVRGVVWVAPHSDSSLVPTLHQKSSLVSVSTDETLRTWSIDDDGSSLVPVDGAPVRLGEIGGVCAYPSIGIGNGNLVCVFGQGLEWFVLNHPS</sequence>
<proteinExistence type="predicted"/>
<dbReference type="Gene3D" id="2.130.10.10">
    <property type="entry name" value="YVTN repeat-like/Quinoprotein amine dehydrogenase"/>
    <property type="match status" value="2"/>
</dbReference>
<feature type="compositionally biased region" description="Polar residues" evidence="1">
    <location>
        <begin position="340"/>
        <end position="360"/>
    </location>
</feature>
<dbReference type="SUPFAM" id="SSF50978">
    <property type="entry name" value="WD40 repeat-like"/>
    <property type="match status" value="2"/>
</dbReference>
<dbReference type="Proteomes" id="UP001281761">
    <property type="component" value="Unassembled WGS sequence"/>
</dbReference>